<evidence type="ECO:0000313" key="3">
    <source>
        <dbReference type="Proteomes" id="UP001487740"/>
    </source>
</evidence>
<keyword evidence="3" id="KW-1185">Reference proteome</keyword>
<dbReference type="AlphaFoldDB" id="A0AAW0U961"/>
<comment type="caution">
    <text evidence="2">The sequence shown here is derived from an EMBL/GenBank/DDBJ whole genome shotgun (WGS) entry which is preliminary data.</text>
</comment>
<organism evidence="2 3">
    <name type="scientific">Scylla paramamosain</name>
    <name type="common">Mud crab</name>
    <dbReference type="NCBI Taxonomy" id="85552"/>
    <lineage>
        <taxon>Eukaryota</taxon>
        <taxon>Metazoa</taxon>
        <taxon>Ecdysozoa</taxon>
        <taxon>Arthropoda</taxon>
        <taxon>Crustacea</taxon>
        <taxon>Multicrustacea</taxon>
        <taxon>Malacostraca</taxon>
        <taxon>Eumalacostraca</taxon>
        <taxon>Eucarida</taxon>
        <taxon>Decapoda</taxon>
        <taxon>Pleocyemata</taxon>
        <taxon>Brachyura</taxon>
        <taxon>Eubrachyura</taxon>
        <taxon>Portunoidea</taxon>
        <taxon>Portunidae</taxon>
        <taxon>Portuninae</taxon>
        <taxon>Scylla</taxon>
    </lineage>
</organism>
<dbReference type="Gene3D" id="1.10.286.90">
    <property type="entry name" value="MFS transporter, transmembrane helix TM10b"/>
    <property type="match status" value="1"/>
</dbReference>
<gene>
    <name evidence="2" type="ORF">O3P69_005715</name>
</gene>
<name>A0AAW0U961_SCYPA</name>
<sequence>MKRRQRLRQGVSELSAAGDRGKVGRSWGSNSRQRQVSRAGPSVGEACAGNRAGLSEAGEAAGIQEGCRFRGARRFLPESPRWLIFKGRHAEALSILKTAARVNKKSLPSEEVLFAAMRNIMQKTGIFPPYQLYPRLS</sequence>
<feature type="region of interest" description="Disordered" evidence="1">
    <location>
        <begin position="1"/>
        <end position="44"/>
    </location>
</feature>
<protein>
    <submittedName>
        <fullName evidence="2">Uncharacterized protein</fullName>
    </submittedName>
</protein>
<dbReference type="EMBL" id="JARAKH010000017">
    <property type="protein sequence ID" value="KAK8395793.1"/>
    <property type="molecule type" value="Genomic_DNA"/>
</dbReference>
<evidence type="ECO:0000313" key="2">
    <source>
        <dbReference type="EMBL" id="KAK8395793.1"/>
    </source>
</evidence>
<accession>A0AAW0U961</accession>
<proteinExistence type="predicted"/>
<dbReference type="Proteomes" id="UP001487740">
    <property type="component" value="Unassembled WGS sequence"/>
</dbReference>
<reference evidence="2 3" key="1">
    <citation type="submission" date="2023-03" db="EMBL/GenBank/DDBJ databases">
        <title>High-quality genome of Scylla paramamosain provides insights in environmental adaptation.</title>
        <authorList>
            <person name="Zhang L."/>
        </authorList>
    </citation>
    <scope>NUCLEOTIDE SEQUENCE [LARGE SCALE GENOMIC DNA]</scope>
    <source>
        <strain evidence="2">LZ_2023a</strain>
        <tissue evidence="2">Muscle</tissue>
    </source>
</reference>
<feature type="compositionally biased region" description="Polar residues" evidence="1">
    <location>
        <begin position="27"/>
        <end position="36"/>
    </location>
</feature>
<evidence type="ECO:0000256" key="1">
    <source>
        <dbReference type="SAM" id="MobiDB-lite"/>
    </source>
</evidence>